<organism evidence="1 2">
    <name type="scientific">Pseudescherichia vulneris NBRC 102420</name>
    <dbReference type="NCBI Taxonomy" id="1115515"/>
    <lineage>
        <taxon>Bacteria</taxon>
        <taxon>Pseudomonadati</taxon>
        <taxon>Pseudomonadota</taxon>
        <taxon>Gammaproteobacteria</taxon>
        <taxon>Enterobacterales</taxon>
        <taxon>Enterobacteriaceae</taxon>
        <taxon>Pseudescherichia</taxon>
    </lineage>
</organism>
<dbReference type="AlphaFoldDB" id="A0A090UZ73"/>
<protein>
    <recommendedName>
        <fullName evidence="3">Phage protein</fullName>
    </recommendedName>
</protein>
<accession>A0A090UZ73</accession>
<dbReference type="eggNOG" id="ENOG5032VQ1">
    <property type="taxonomic scope" value="Bacteria"/>
</dbReference>
<dbReference type="EMBL" id="BBMZ01000006">
    <property type="protein sequence ID" value="GAL57153.1"/>
    <property type="molecule type" value="Genomic_DNA"/>
</dbReference>
<name>A0A090UZ73_PSEVU</name>
<evidence type="ECO:0000313" key="1">
    <source>
        <dbReference type="EMBL" id="GAL57153.1"/>
    </source>
</evidence>
<evidence type="ECO:0008006" key="3">
    <source>
        <dbReference type="Google" id="ProtNLM"/>
    </source>
</evidence>
<comment type="caution">
    <text evidence="1">The sequence shown here is derived from an EMBL/GenBank/DDBJ whole genome shotgun (WGS) entry which is preliminary data.</text>
</comment>
<keyword evidence="2" id="KW-1185">Reference proteome</keyword>
<evidence type="ECO:0000313" key="2">
    <source>
        <dbReference type="Proteomes" id="UP000029462"/>
    </source>
</evidence>
<sequence>MLFVPKSPAERKAAQRARQAAAGGRKMELMLDKQELDMVARNCAARRPGRDPYELNEYIALLIRQDDASLKEQVAKMAGSQCGKCGDKLPVDSCPCQGDSQCWATSGWHNLKLTV</sequence>
<gene>
    <name evidence="1" type="ORF">EV102420_06_00270</name>
</gene>
<proteinExistence type="predicted"/>
<dbReference type="STRING" id="1115515.EV102420_06_00270"/>
<reference evidence="1 2" key="1">
    <citation type="submission" date="2014-09" db="EMBL/GenBank/DDBJ databases">
        <title>Whole genome shotgun sequence of Escherichia vulneris NBRC 102420.</title>
        <authorList>
            <person name="Yoshida Y."/>
            <person name="Hosoyama A."/>
            <person name="Tsuchikane K."/>
            <person name="Ohji S."/>
            <person name="Ichikawa N."/>
            <person name="Kimura A."/>
            <person name="Yamazoe A."/>
            <person name="Ezaki T."/>
            <person name="Fujita N."/>
        </authorList>
    </citation>
    <scope>NUCLEOTIDE SEQUENCE [LARGE SCALE GENOMIC DNA]</scope>
    <source>
        <strain evidence="1 2">NBRC 102420</strain>
    </source>
</reference>
<dbReference type="Proteomes" id="UP000029462">
    <property type="component" value="Unassembled WGS sequence"/>
</dbReference>